<evidence type="ECO:0000313" key="3">
    <source>
        <dbReference type="Proteomes" id="UP001138540"/>
    </source>
</evidence>
<comment type="caution">
    <text evidence="2">The sequence shown here is derived from an EMBL/GenBank/DDBJ whole genome shotgun (WGS) entry which is preliminary data.</text>
</comment>
<evidence type="ECO:0000313" key="2">
    <source>
        <dbReference type="EMBL" id="MBB5985939.1"/>
    </source>
</evidence>
<dbReference type="Proteomes" id="UP001138540">
    <property type="component" value="Unassembled WGS sequence"/>
</dbReference>
<keyword evidence="1" id="KW-0472">Membrane</keyword>
<keyword evidence="3" id="KW-1185">Reference proteome</keyword>
<feature type="transmembrane region" description="Helical" evidence="1">
    <location>
        <begin position="6"/>
        <end position="31"/>
    </location>
</feature>
<dbReference type="RefSeq" id="WP_184152889.1">
    <property type="nucleotide sequence ID" value="NZ_JACHKA010000001.1"/>
</dbReference>
<gene>
    <name evidence="2" type="ORF">HNP60_001913</name>
</gene>
<protein>
    <submittedName>
        <fullName evidence="2">Uncharacterized protein</fullName>
    </submittedName>
</protein>
<keyword evidence="1" id="KW-0812">Transmembrane</keyword>
<dbReference type="EMBL" id="JACHKA010000001">
    <property type="protein sequence ID" value="MBB5985939.1"/>
    <property type="molecule type" value="Genomic_DNA"/>
</dbReference>
<sequence>MIRRIGHVMIAALIVLDIIACFVWLAPLYLLGLASRPNGRQLISAYTGRAAINGHRWALRLERVIDRVLGKGHCRQTAEAYAGFAD</sequence>
<reference evidence="2 3" key="1">
    <citation type="submission" date="2020-08" db="EMBL/GenBank/DDBJ databases">
        <title>Exploring microbial biodiversity for novel pathways involved in the catabolism of aromatic compounds derived from lignin.</title>
        <authorList>
            <person name="Elkins J."/>
        </authorList>
    </citation>
    <scope>NUCLEOTIDE SEQUENCE [LARGE SCALE GENOMIC DNA]</scope>
    <source>
        <strain evidence="2 3">B1D3A</strain>
    </source>
</reference>
<accession>A0ABR6NF69</accession>
<keyword evidence="1" id="KW-1133">Transmembrane helix</keyword>
<evidence type="ECO:0000256" key="1">
    <source>
        <dbReference type="SAM" id="Phobius"/>
    </source>
</evidence>
<organism evidence="2 3">
    <name type="scientific">Sphingobium lignivorans</name>
    <dbReference type="NCBI Taxonomy" id="2735886"/>
    <lineage>
        <taxon>Bacteria</taxon>
        <taxon>Pseudomonadati</taxon>
        <taxon>Pseudomonadota</taxon>
        <taxon>Alphaproteobacteria</taxon>
        <taxon>Sphingomonadales</taxon>
        <taxon>Sphingomonadaceae</taxon>
        <taxon>Sphingobium</taxon>
    </lineage>
</organism>
<name>A0ABR6NF69_9SPHN</name>
<proteinExistence type="predicted"/>